<evidence type="ECO:0000313" key="3">
    <source>
        <dbReference type="Proteomes" id="UP001596501"/>
    </source>
</evidence>
<dbReference type="PANTHER" id="PTHR43798">
    <property type="entry name" value="MONOACYLGLYCEROL LIPASE"/>
    <property type="match status" value="1"/>
</dbReference>
<dbReference type="InterPro" id="IPR000073">
    <property type="entry name" value="AB_hydrolase_1"/>
</dbReference>
<comment type="caution">
    <text evidence="2">The sequence shown here is derived from an EMBL/GenBank/DDBJ whole genome shotgun (WGS) entry which is preliminary data.</text>
</comment>
<keyword evidence="3" id="KW-1185">Reference proteome</keyword>
<reference evidence="3" key="1">
    <citation type="journal article" date="2019" name="Int. J. Syst. Evol. Microbiol.">
        <title>The Global Catalogue of Microorganisms (GCM) 10K type strain sequencing project: providing services to taxonomists for standard genome sequencing and annotation.</title>
        <authorList>
            <consortium name="The Broad Institute Genomics Platform"/>
            <consortium name="The Broad Institute Genome Sequencing Center for Infectious Disease"/>
            <person name="Wu L."/>
            <person name="Ma J."/>
        </authorList>
    </citation>
    <scope>NUCLEOTIDE SEQUENCE [LARGE SCALE GENOMIC DNA]</scope>
    <source>
        <strain evidence="3">CGMCC 1.12371</strain>
    </source>
</reference>
<feature type="domain" description="AB hydrolase-1" evidence="1">
    <location>
        <begin position="5"/>
        <end position="225"/>
    </location>
</feature>
<sequence length="232" mass="24792">MKPVLLLIPGMLNDARVWADVADALTDEAEVRIVDVLTQDSIAAMAREALARVADVPPERPVVLVGFSMGGYVAGELLSTVPDRWRAAVLIATGCLPETPESAAGREMAIAAFRTDFEATIQGVARRGLAKPDAALQVRMVSMMRDVGADTAIRQTQAIRTRADHRTALGTLALPVQVLCGRQDRVTPPPMSQTLADTLPNATLHWVDDAGHMLPLEHPQVVAAALRRAVAA</sequence>
<protein>
    <submittedName>
        <fullName evidence="2">Alpha/beta fold hydrolase</fullName>
    </submittedName>
</protein>
<dbReference type="Proteomes" id="UP001596501">
    <property type="component" value="Unassembled WGS sequence"/>
</dbReference>
<dbReference type="InterPro" id="IPR050266">
    <property type="entry name" value="AB_hydrolase_sf"/>
</dbReference>
<dbReference type="Gene3D" id="3.40.50.1820">
    <property type="entry name" value="alpha/beta hydrolase"/>
    <property type="match status" value="1"/>
</dbReference>
<keyword evidence="2" id="KW-0378">Hydrolase</keyword>
<evidence type="ECO:0000313" key="2">
    <source>
        <dbReference type="EMBL" id="MFC7411485.1"/>
    </source>
</evidence>
<dbReference type="GO" id="GO:0016787">
    <property type="term" value="F:hydrolase activity"/>
    <property type="evidence" value="ECO:0007669"/>
    <property type="project" value="UniProtKB-KW"/>
</dbReference>
<proteinExistence type="predicted"/>
<accession>A0ABW2QQ39</accession>
<dbReference type="InterPro" id="IPR029058">
    <property type="entry name" value="AB_hydrolase_fold"/>
</dbReference>
<evidence type="ECO:0000259" key="1">
    <source>
        <dbReference type="Pfam" id="PF12697"/>
    </source>
</evidence>
<gene>
    <name evidence="2" type="ORF">ACFQPB_21730</name>
</gene>
<name>A0ABW2QQ39_9BURK</name>
<dbReference type="RefSeq" id="WP_382227971.1">
    <property type="nucleotide sequence ID" value="NZ_JBHTCA010000034.1"/>
</dbReference>
<dbReference type="EMBL" id="JBHTCA010000034">
    <property type="protein sequence ID" value="MFC7411485.1"/>
    <property type="molecule type" value="Genomic_DNA"/>
</dbReference>
<dbReference type="Pfam" id="PF12697">
    <property type="entry name" value="Abhydrolase_6"/>
    <property type="match status" value="1"/>
</dbReference>
<organism evidence="2 3">
    <name type="scientific">Hydrogenophaga atypica</name>
    <dbReference type="NCBI Taxonomy" id="249409"/>
    <lineage>
        <taxon>Bacteria</taxon>
        <taxon>Pseudomonadati</taxon>
        <taxon>Pseudomonadota</taxon>
        <taxon>Betaproteobacteria</taxon>
        <taxon>Burkholderiales</taxon>
        <taxon>Comamonadaceae</taxon>
        <taxon>Hydrogenophaga</taxon>
    </lineage>
</organism>
<dbReference type="SUPFAM" id="SSF53474">
    <property type="entry name" value="alpha/beta-Hydrolases"/>
    <property type="match status" value="1"/>
</dbReference>